<dbReference type="AlphaFoldDB" id="H8I4R2"/>
<proteinExistence type="predicted"/>
<dbReference type="HOGENOM" id="CLU_2103494_0_0_2"/>
<dbReference type="KEGG" id="mez:Mtc_1917"/>
<dbReference type="RefSeq" id="WP_014406488.1">
    <property type="nucleotide sequence ID" value="NC_017034.1"/>
</dbReference>
<gene>
    <name evidence="1" type="ordered locus">Mtc_1917</name>
</gene>
<evidence type="ECO:0000313" key="1">
    <source>
        <dbReference type="EMBL" id="AFD00657.1"/>
    </source>
</evidence>
<evidence type="ECO:0000313" key="2">
    <source>
        <dbReference type="Proteomes" id="UP000005233"/>
    </source>
</evidence>
<dbReference type="GeneID" id="11972065"/>
<dbReference type="STRING" id="1041930.Mtc_1917"/>
<protein>
    <submittedName>
        <fullName evidence="1">Uncharacterized protein</fullName>
    </submittedName>
</protein>
<sequence>MKKTLLIATAFLAFLAMNAWPASAQQTTTANATFSAKLICPFYTLGEIAFAFPNMDTSITAIDFRNADYAHTDTSHLDISFIPFNMGSTACLALPSISQYRNEAIKIDRLSLHSE</sequence>
<dbReference type="EMBL" id="CP003243">
    <property type="protein sequence ID" value="AFD00657.1"/>
    <property type="molecule type" value="Genomic_DNA"/>
</dbReference>
<accession>H8I4R2</accession>
<name>H8I4R2_METCZ</name>
<reference evidence="1 2" key="1">
    <citation type="journal article" date="2012" name="J. Bacteriol.">
        <title>Complete genome sequence of a thermophilic methanogen, Methanocella conradii HZ254, isolated from Chinese rice field soil.</title>
        <authorList>
            <person name="Lu Z."/>
            <person name="Lu Y."/>
        </authorList>
    </citation>
    <scope>NUCLEOTIDE SEQUENCE [LARGE SCALE GENOMIC DNA]</scope>
    <source>
        <strain evidence="2">DSM 24694 / JCM 17849 / CGMCC 1.5162 / HZ254</strain>
    </source>
</reference>
<organism evidence="1 2">
    <name type="scientific">Methanocella conradii (strain DSM 24694 / JCM 17849 / CGMCC 1.5162 / HZ254)</name>
    <dbReference type="NCBI Taxonomy" id="1041930"/>
    <lineage>
        <taxon>Archaea</taxon>
        <taxon>Methanobacteriati</taxon>
        <taxon>Methanobacteriota</taxon>
        <taxon>Stenosarchaea group</taxon>
        <taxon>Methanomicrobia</taxon>
        <taxon>Methanocellales</taxon>
        <taxon>Methanocellaceae</taxon>
        <taxon>Methanocella</taxon>
    </lineage>
</organism>
<keyword evidence="2" id="KW-1185">Reference proteome</keyword>
<dbReference type="Proteomes" id="UP000005233">
    <property type="component" value="Chromosome"/>
</dbReference>